<dbReference type="RefSeq" id="WP_013181916.1">
    <property type="nucleotide sequence ID" value="NC_014225.1"/>
</dbReference>
<protein>
    <submittedName>
        <fullName evidence="1">Uncharacterized protein</fullName>
    </submittedName>
</protein>
<name>D6YVP1_WADCW</name>
<accession>D6YVP1</accession>
<sequence>MSYSFPTDFNSGAAAYSQFTFDEKDGTIQLSNGRKYAVQIGNSTLGLNNQDLIKMITDILDQVGLEKKINYIDLSQTTITHEGVKTNQKEEGGIYKVETYDERYQKITEIAQNALSSLSKSPLTSSRIVTKDNKGEDIEPLGIEVTIENADSRMLSKSQKSPIPKHENRKTYELFKRCFKWLAVKDKKNFFPLEKLRLKIEKINLPEKERTTGRFLEILKGKELLDEKALRKQFVLDLDRGEKNLEILVGKKSINYRKQLGRIDKESQDISWKDVFPEKLNELIDSDEIKRDIALLMQQGAQASMWKEAQTAATQKFTDQLVLLNQEKRKSKYIFSKDSDGKIILEIYQRYPVSILDEDGNKKDAKKDVKVLMRINVSDPNSEIELKVLL</sequence>
<gene>
    <name evidence="1" type="ordered locus">wcw_0836</name>
</gene>
<dbReference type="KEGG" id="wch:wcw_0836"/>
<dbReference type="Proteomes" id="UP000001505">
    <property type="component" value="Chromosome"/>
</dbReference>
<evidence type="ECO:0000313" key="2">
    <source>
        <dbReference type="Proteomes" id="UP000001505"/>
    </source>
</evidence>
<dbReference type="EMBL" id="CP001928">
    <property type="protein sequence ID" value="ADI38202.1"/>
    <property type="molecule type" value="Genomic_DNA"/>
</dbReference>
<evidence type="ECO:0000313" key="1">
    <source>
        <dbReference type="EMBL" id="ADI38202.1"/>
    </source>
</evidence>
<keyword evidence="2" id="KW-1185">Reference proteome</keyword>
<dbReference type="eggNOG" id="COG1328">
    <property type="taxonomic scope" value="Bacteria"/>
</dbReference>
<proteinExistence type="predicted"/>
<dbReference type="HOGENOM" id="CLU_707771_0_0_0"/>
<dbReference type="AlphaFoldDB" id="D6YVP1"/>
<organism evidence="1 2">
    <name type="scientific">Waddlia chondrophila (strain ATCC VR-1470 / WSU 86-1044)</name>
    <dbReference type="NCBI Taxonomy" id="716544"/>
    <lineage>
        <taxon>Bacteria</taxon>
        <taxon>Pseudomonadati</taxon>
        <taxon>Chlamydiota</taxon>
        <taxon>Chlamydiia</taxon>
        <taxon>Parachlamydiales</taxon>
        <taxon>Waddliaceae</taxon>
        <taxon>Waddlia</taxon>
    </lineage>
</organism>
<reference evidence="1 2" key="1">
    <citation type="journal article" date="2010" name="PLoS ONE">
        <title>The Waddlia genome: a window into chlamydial biology.</title>
        <authorList>
            <person name="Bertelli C."/>
            <person name="Collyn F."/>
            <person name="Croxatto A."/>
            <person name="Ruckert C."/>
            <person name="Polkinghorne A."/>
            <person name="Kebbi-Beghdadi C."/>
            <person name="Goesmann A."/>
            <person name="Vaughan L."/>
            <person name="Greub G."/>
        </authorList>
    </citation>
    <scope>NUCLEOTIDE SEQUENCE [LARGE SCALE GENOMIC DNA]</scope>
    <source>
        <strain evidence="2">ATCC VR-1470 / WSU 86-1044</strain>
    </source>
</reference>